<evidence type="ECO:0000259" key="1">
    <source>
        <dbReference type="Pfam" id="PF16020"/>
    </source>
</evidence>
<organism evidence="2 3">
    <name type="scientific">Megalurothrips usitatus</name>
    <name type="common">bean blossom thrips</name>
    <dbReference type="NCBI Taxonomy" id="439358"/>
    <lineage>
        <taxon>Eukaryota</taxon>
        <taxon>Metazoa</taxon>
        <taxon>Ecdysozoa</taxon>
        <taxon>Arthropoda</taxon>
        <taxon>Hexapoda</taxon>
        <taxon>Insecta</taxon>
        <taxon>Pterygota</taxon>
        <taxon>Neoptera</taxon>
        <taxon>Paraneoptera</taxon>
        <taxon>Thysanoptera</taxon>
        <taxon>Terebrantia</taxon>
        <taxon>Thripoidea</taxon>
        <taxon>Thripidae</taxon>
        <taxon>Megalurothrips</taxon>
    </lineage>
</organism>
<evidence type="ECO:0000313" key="3">
    <source>
        <dbReference type="Proteomes" id="UP001075354"/>
    </source>
</evidence>
<dbReference type="Pfam" id="PF16020">
    <property type="entry name" value="Deltameth_res"/>
    <property type="match status" value="1"/>
</dbReference>
<dbReference type="EMBL" id="JAPTSV010000005">
    <property type="protein sequence ID" value="KAJ1527572.1"/>
    <property type="molecule type" value="Genomic_DNA"/>
</dbReference>
<reference evidence="2" key="1">
    <citation type="submission" date="2022-12" db="EMBL/GenBank/DDBJ databases">
        <title>Chromosome-level genome assembly of the bean flower thrips Megalurothrips usitatus.</title>
        <authorList>
            <person name="Ma L."/>
            <person name="Liu Q."/>
            <person name="Li H."/>
            <person name="Cai W."/>
        </authorList>
    </citation>
    <scope>NUCLEOTIDE SEQUENCE</scope>
    <source>
        <strain evidence="2">Cailab_2022a</strain>
    </source>
</reference>
<dbReference type="Proteomes" id="UP001075354">
    <property type="component" value="Chromosome 5"/>
</dbReference>
<protein>
    <recommendedName>
        <fullName evidence="1">Deltamethrin resistance protein prag01 domain-containing protein</fullName>
    </recommendedName>
</protein>
<dbReference type="InterPro" id="IPR031973">
    <property type="entry name" value="Deltameth_res_prag01"/>
</dbReference>
<keyword evidence="3" id="KW-1185">Reference proteome</keyword>
<dbReference type="AlphaFoldDB" id="A0AAV7XN19"/>
<name>A0AAV7XN19_9NEOP</name>
<proteinExistence type="predicted"/>
<feature type="domain" description="Deltamethrin resistance protein prag01" evidence="1">
    <location>
        <begin position="15"/>
        <end position="50"/>
    </location>
</feature>
<comment type="caution">
    <text evidence="2">The sequence shown here is derived from an EMBL/GenBank/DDBJ whole genome shotgun (WGS) entry which is preliminary data.</text>
</comment>
<evidence type="ECO:0000313" key="2">
    <source>
        <dbReference type="EMBL" id="KAJ1527572.1"/>
    </source>
</evidence>
<gene>
    <name evidence="2" type="ORF">ONE63_007536</name>
</gene>
<accession>A0AAV7XN19</accession>
<sequence length="71" mass="7889">MSSIETFEKPSYDVLPVPKGSWQEQYNQKNAYANKVLVVGILSCGGVLAHSLQDDKRPVLKSDLPIDPRNC</sequence>